<dbReference type="RefSeq" id="WP_070394261.1">
    <property type="nucleotide sequence ID" value="NZ_CP017599.1"/>
</dbReference>
<accession>A0A1D8TW03</accession>
<evidence type="ECO:0000256" key="1">
    <source>
        <dbReference type="SAM" id="MobiDB-lite"/>
    </source>
</evidence>
<evidence type="ECO:0000313" key="3">
    <source>
        <dbReference type="Proteomes" id="UP000177870"/>
    </source>
</evidence>
<reference evidence="3" key="1">
    <citation type="submission" date="2016-10" db="EMBL/GenBank/DDBJ databases">
        <title>Comparative genomics uncovers the prolific and rare metabolic potential of the cyanobacterial genus Moorea.</title>
        <authorList>
            <person name="Leao T."/>
            <person name="Castelao G."/>
            <person name="Korobeynikov A."/>
            <person name="Monroe E.A."/>
            <person name="Podell S."/>
            <person name="Glukhov E."/>
            <person name="Allen E."/>
            <person name="Gerwick W.H."/>
            <person name="Gerwick L."/>
        </authorList>
    </citation>
    <scope>NUCLEOTIDE SEQUENCE [LARGE SCALE GENOMIC DNA]</scope>
    <source>
        <strain evidence="3">PAL-8-15-08-1</strain>
    </source>
</reference>
<dbReference type="Proteomes" id="UP000177870">
    <property type="component" value="Chromosome"/>
</dbReference>
<dbReference type="InterPro" id="IPR018971">
    <property type="entry name" value="DUF1997"/>
</dbReference>
<dbReference type="KEGG" id="mpro:BJP34_22460"/>
<dbReference type="OrthoDB" id="456116at2"/>
<proteinExistence type="predicted"/>
<name>A0A1D8TW03_9CYAN</name>
<evidence type="ECO:0000313" key="2">
    <source>
        <dbReference type="EMBL" id="AOX01829.1"/>
    </source>
</evidence>
<dbReference type="STRING" id="1458985.BJP34_22460"/>
<dbReference type="AlphaFoldDB" id="A0A1D8TW03"/>
<organism evidence="2 3">
    <name type="scientific">Moorena producens PAL-8-15-08-1</name>
    <dbReference type="NCBI Taxonomy" id="1458985"/>
    <lineage>
        <taxon>Bacteria</taxon>
        <taxon>Bacillati</taxon>
        <taxon>Cyanobacteriota</taxon>
        <taxon>Cyanophyceae</taxon>
        <taxon>Coleofasciculales</taxon>
        <taxon>Coleofasciculaceae</taxon>
        <taxon>Moorena</taxon>
    </lineage>
</organism>
<gene>
    <name evidence="2" type="ORF">BJP34_22460</name>
</gene>
<feature type="region of interest" description="Disordered" evidence="1">
    <location>
        <begin position="220"/>
        <end position="240"/>
    </location>
</feature>
<dbReference type="EMBL" id="CP017599">
    <property type="protein sequence ID" value="AOX01829.1"/>
    <property type="molecule type" value="Genomic_DNA"/>
</dbReference>
<protein>
    <recommendedName>
        <fullName evidence="4">DUF1997 domain-containing protein</fullName>
    </recommendedName>
</protein>
<evidence type="ECO:0008006" key="4">
    <source>
        <dbReference type="Google" id="ProtNLM"/>
    </source>
</evidence>
<dbReference type="Pfam" id="PF09366">
    <property type="entry name" value="DUF1997"/>
    <property type="match status" value="1"/>
</dbReference>
<sequence length="240" mass="27597">MRSHFINHQSIEEKQVDLNTPAIKADTDPIVPSASYSGSEPTRFHCHFQDCMEMYASAEQVSAYLNTHQDWFCRCAHPMKVKLLTDNGYILTIGSFGAFGYRVEPKIGLELLPLEENSYQIRTIPIPNYVSPGYDLDFQASQTLVEVPAREYFQEHQLESESIPSAITRVEWHLDLSVEMWFPKAILKLPQSLIQRTGNGILQQVVRQVSRRLTHKVQEDFHSSNGLPIPKQSRQRQNLR</sequence>